<name>A0ABU6SQJ7_9FABA</name>
<gene>
    <name evidence="1" type="ORF">PIB30_071601</name>
</gene>
<dbReference type="PANTHER" id="PTHR35707">
    <property type="entry name" value="OS06G0608100 PROTEIN"/>
    <property type="match status" value="1"/>
</dbReference>
<protein>
    <submittedName>
        <fullName evidence="1">Uncharacterized protein</fullName>
    </submittedName>
</protein>
<dbReference type="EMBL" id="JASCZI010061245">
    <property type="protein sequence ID" value="MED6138153.1"/>
    <property type="molecule type" value="Genomic_DNA"/>
</dbReference>
<reference evidence="1 2" key="1">
    <citation type="journal article" date="2023" name="Plants (Basel)">
        <title>Bridging the Gap: Combining Genomics and Transcriptomics Approaches to Understand Stylosanthes scabra, an Orphan Legume from the Brazilian Caatinga.</title>
        <authorList>
            <person name="Ferreira-Neto J.R.C."/>
            <person name="da Silva M.D."/>
            <person name="Binneck E."/>
            <person name="de Melo N.F."/>
            <person name="da Silva R.H."/>
            <person name="de Melo A.L.T.M."/>
            <person name="Pandolfi V."/>
            <person name="Bustamante F.O."/>
            <person name="Brasileiro-Vidal A.C."/>
            <person name="Benko-Iseppon A.M."/>
        </authorList>
    </citation>
    <scope>NUCLEOTIDE SEQUENCE [LARGE SCALE GENOMIC DNA]</scope>
    <source>
        <tissue evidence="1">Leaves</tissue>
    </source>
</reference>
<dbReference type="Proteomes" id="UP001341840">
    <property type="component" value="Unassembled WGS sequence"/>
</dbReference>
<accession>A0ABU6SQJ7</accession>
<evidence type="ECO:0000313" key="2">
    <source>
        <dbReference type="Proteomes" id="UP001341840"/>
    </source>
</evidence>
<sequence length="453" mass="50149">MHYGSLTRSDSKYLRTPSQNLIPAVTSTTEGSFMTLSDARNQFCDGESASGAKDSNMAVVEAKLGAILNEGSKDACSFLQISNMSGYGLSTVNGCVYGKGNDENGASIDIAAYISIRIADSFINSLKESLSELQPCRGNKQGLSHEDNLDGNDFIVQISISIQEDTLGQLQKVSLCDAFCSEIHCQKTTDSLNVVGHKRKKLQLSNSGFQEFQMMKLSGTPCLSKHDAIYQGNDSHFHSTLLNSGGKFQVSSLTTTRKKIEILDSKAKSLNKYFCTCGKMGSHQSFADTTRSVPVYLEKRILRKCLFQNLQTFPNMDAFFAFMLVLNPHTSKSYAHKRFGARNIGQKLEFLYNLMFPGIADEQLDLLLSFVDLRSGRKKSPSLVAEIRTDAVKAVRVGYSRIMRLSRCITQEQLQDFRNEIISEILLSKSNKLVQNAIQGAIWTTIHRPSAAL</sequence>
<evidence type="ECO:0000313" key="1">
    <source>
        <dbReference type="EMBL" id="MED6138153.1"/>
    </source>
</evidence>
<keyword evidence="2" id="KW-1185">Reference proteome</keyword>
<proteinExistence type="predicted"/>
<comment type="caution">
    <text evidence="1">The sequence shown here is derived from an EMBL/GenBank/DDBJ whole genome shotgun (WGS) entry which is preliminary data.</text>
</comment>
<organism evidence="1 2">
    <name type="scientific">Stylosanthes scabra</name>
    <dbReference type="NCBI Taxonomy" id="79078"/>
    <lineage>
        <taxon>Eukaryota</taxon>
        <taxon>Viridiplantae</taxon>
        <taxon>Streptophyta</taxon>
        <taxon>Embryophyta</taxon>
        <taxon>Tracheophyta</taxon>
        <taxon>Spermatophyta</taxon>
        <taxon>Magnoliopsida</taxon>
        <taxon>eudicotyledons</taxon>
        <taxon>Gunneridae</taxon>
        <taxon>Pentapetalae</taxon>
        <taxon>rosids</taxon>
        <taxon>fabids</taxon>
        <taxon>Fabales</taxon>
        <taxon>Fabaceae</taxon>
        <taxon>Papilionoideae</taxon>
        <taxon>50 kb inversion clade</taxon>
        <taxon>dalbergioids sensu lato</taxon>
        <taxon>Dalbergieae</taxon>
        <taxon>Pterocarpus clade</taxon>
        <taxon>Stylosanthes</taxon>
    </lineage>
</organism>
<dbReference type="PANTHER" id="PTHR35707:SF1">
    <property type="entry name" value="SPC7 KINETOCHORE PROTEIN DOMAIN-CONTAINING PROTEIN"/>
    <property type="match status" value="1"/>
</dbReference>